<evidence type="ECO:0000313" key="1">
    <source>
        <dbReference type="EMBL" id="EUB55193.1"/>
    </source>
</evidence>
<dbReference type="GeneID" id="36345671"/>
<dbReference type="RefSeq" id="XP_024346389.1">
    <property type="nucleotide sequence ID" value="XM_024499205.1"/>
</dbReference>
<name>W6U2A3_ECHGR</name>
<proteinExistence type="predicted"/>
<keyword evidence="2" id="KW-1185">Reference proteome</keyword>
<reference evidence="1 2" key="1">
    <citation type="journal article" date="2013" name="Nat. Genet.">
        <title>The genome of the hydatid tapeworm Echinococcus granulosus.</title>
        <authorList>
            <person name="Zheng H."/>
            <person name="Zhang W."/>
            <person name="Zhang L."/>
            <person name="Zhang Z."/>
            <person name="Li J."/>
            <person name="Lu G."/>
            <person name="Zhu Y."/>
            <person name="Wang Y."/>
            <person name="Huang Y."/>
            <person name="Liu J."/>
            <person name="Kang H."/>
            <person name="Chen J."/>
            <person name="Wang L."/>
            <person name="Chen A."/>
            <person name="Yu S."/>
            <person name="Gao Z."/>
            <person name="Jin L."/>
            <person name="Gu W."/>
            <person name="Wang Z."/>
            <person name="Zhao L."/>
            <person name="Shi B."/>
            <person name="Wen H."/>
            <person name="Lin R."/>
            <person name="Jones M.K."/>
            <person name="Brejova B."/>
            <person name="Vinar T."/>
            <person name="Zhao G."/>
            <person name="McManus D.P."/>
            <person name="Chen Z."/>
            <person name="Zhou Y."/>
            <person name="Wang S."/>
        </authorList>
    </citation>
    <scope>NUCLEOTIDE SEQUENCE [LARGE SCALE GENOMIC DNA]</scope>
</reference>
<dbReference type="EMBL" id="APAU02000178">
    <property type="protein sequence ID" value="EUB55193.1"/>
    <property type="molecule type" value="Genomic_DNA"/>
</dbReference>
<organism evidence="1 2">
    <name type="scientific">Echinococcus granulosus</name>
    <name type="common">Hydatid tapeworm</name>
    <dbReference type="NCBI Taxonomy" id="6210"/>
    <lineage>
        <taxon>Eukaryota</taxon>
        <taxon>Metazoa</taxon>
        <taxon>Spiralia</taxon>
        <taxon>Lophotrochozoa</taxon>
        <taxon>Platyhelminthes</taxon>
        <taxon>Cestoda</taxon>
        <taxon>Eucestoda</taxon>
        <taxon>Cyclophyllidea</taxon>
        <taxon>Taeniidae</taxon>
        <taxon>Echinococcus</taxon>
        <taxon>Echinococcus granulosus group</taxon>
    </lineage>
</organism>
<dbReference type="AlphaFoldDB" id="W6U2A3"/>
<protein>
    <submittedName>
        <fullName evidence="1">Uncharacterized protein</fullName>
    </submittedName>
</protein>
<dbReference type="KEGG" id="egl:EGR_09956"/>
<comment type="caution">
    <text evidence="1">The sequence shown here is derived from an EMBL/GenBank/DDBJ whole genome shotgun (WGS) entry which is preliminary data.</text>
</comment>
<evidence type="ECO:0000313" key="2">
    <source>
        <dbReference type="Proteomes" id="UP000019149"/>
    </source>
</evidence>
<dbReference type="CTD" id="36345671"/>
<gene>
    <name evidence="1" type="ORF">EGR_09956</name>
</gene>
<dbReference type="Proteomes" id="UP000019149">
    <property type="component" value="Unassembled WGS sequence"/>
</dbReference>
<accession>W6U2A3</accession>
<sequence>MLWKYKDKKSKSNSNWIIVVTIFQPLNLLILESTSEFEGLQTQTFHSPIPEMWSSRLILCNLRRIRYAKCKAQNIIIRLIKKHKGEERNLKNTPASGKHNSIVTSALVMMTAKNHIFCKNFHAVMRGDKWIRETAVSKQRKTTEHTETKLHSQRVSNVKKDNTIITTAGIIKASFATRLINYKYLTYTLCDETNLISTTLSFLLLTHREKYNRRKTKKTDNKTTFEAEVLIKNDFWLPLIWAFKQVNKCEKNITRLLKACPNFVLSFCQSSPPQSTSTTGYLTLNNLAINTSLSLPTSANCFPFPSLLLYFQIRARNITVNNHVGFFQSHFWLRFFKSYLATVYRLRIAIVMQLIQTVSYFFSLRIHLYRRHAFAIFRDGVNKKQCLIVVFTNVAHRRLSFIAMEE</sequence>